<dbReference type="GO" id="GO:0003824">
    <property type="term" value="F:catalytic activity"/>
    <property type="evidence" value="ECO:0007669"/>
    <property type="project" value="UniProtKB-ARBA"/>
</dbReference>
<gene>
    <name evidence="2" type="ORF">WJX81_006152</name>
</gene>
<name>A0AAW1RXI4_9CHLO</name>
<evidence type="ECO:0000313" key="3">
    <source>
        <dbReference type="Proteomes" id="UP001445335"/>
    </source>
</evidence>
<dbReference type="EMBL" id="JALJOU010000018">
    <property type="protein sequence ID" value="KAK9838542.1"/>
    <property type="molecule type" value="Genomic_DNA"/>
</dbReference>
<organism evidence="2 3">
    <name type="scientific">Elliptochloris bilobata</name>
    <dbReference type="NCBI Taxonomy" id="381761"/>
    <lineage>
        <taxon>Eukaryota</taxon>
        <taxon>Viridiplantae</taxon>
        <taxon>Chlorophyta</taxon>
        <taxon>core chlorophytes</taxon>
        <taxon>Trebouxiophyceae</taxon>
        <taxon>Trebouxiophyceae incertae sedis</taxon>
        <taxon>Elliptochloris clade</taxon>
        <taxon>Elliptochloris</taxon>
    </lineage>
</organism>
<dbReference type="InterPro" id="IPR036412">
    <property type="entry name" value="HAD-like_sf"/>
</dbReference>
<proteinExistence type="predicted"/>
<dbReference type="InterPro" id="IPR023214">
    <property type="entry name" value="HAD_sf"/>
</dbReference>
<dbReference type="InterPro" id="IPR006380">
    <property type="entry name" value="SPP-like_dom"/>
</dbReference>
<dbReference type="Pfam" id="PF05116">
    <property type="entry name" value="S6PP"/>
    <property type="match status" value="1"/>
</dbReference>
<dbReference type="AlphaFoldDB" id="A0AAW1RXI4"/>
<keyword evidence="3" id="KW-1185">Reference proteome</keyword>
<comment type="caution">
    <text evidence="2">The sequence shown here is derived from an EMBL/GenBank/DDBJ whole genome shotgun (WGS) entry which is preliminary data.</text>
</comment>
<protein>
    <recommendedName>
        <fullName evidence="1">Sucrose phosphatase-like domain-containing protein</fullName>
    </recommendedName>
</protein>
<dbReference type="Proteomes" id="UP001445335">
    <property type="component" value="Unassembled WGS sequence"/>
</dbReference>
<dbReference type="Gene3D" id="3.40.50.1000">
    <property type="entry name" value="HAD superfamily/HAD-like"/>
    <property type="match status" value="2"/>
</dbReference>
<evidence type="ECO:0000259" key="1">
    <source>
        <dbReference type="Pfam" id="PF05116"/>
    </source>
</evidence>
<feature type="domain" description="Sucrose phosphatase-like" evidence="1">
    <location>
        <begin position="231"/>
        <end position="315"/>
    </location>
</feature>
<accession>A0AAW1RXI4</accession>
<sequence>MAVTEPDSASKIIPDDDKNATSLKRICFSDIDGTLVHYRESQDQYGELTTPSVLANCMIWVEKESGRRHKLLMLPPSATNAQGMISIKTLTDLSRMRSAGTMLVLVTGARTATLLQRLPFLPAADAYVCENGGRIFYPDATLPTACQLAEDARWRARHTPTVGATSHDSLPAAERKGLLWDTMRALMAQGWEPDTFSYSTAFRLRLQEGKTEEDLTEALASLPAGLAHSRNLHAADVYPETSGKDNAARHLMQRFDAAPHGCFLLCDDDNDLRLAALVGKAFVVGATAPSVAAAARADPERFVLAQRGGTLGIEELMEKVEDFVGSFILG</sequence>
<evidence type="ECO:0000313" key="2">
    <source>
        <dbReference type="EMBL" id="KAK9838542.1"/>
    </source>
</evidence>
<dbReference type="SUPFAM" id="SSF56784">
    <property type="entry name" value="HAD-like"/>
    <property type="match status" value="1"/>
</dbReference>
<reference evidence="2 3" key="1">
    <citation type="journal article" date="2024" name="Nat. Commun.">
        <title>Phylogenomics reveals the evolutionary origins of lichenization in chlorophyte algae.</title>
        <authorList>
            <person name="Puginier C."/>
            <person name="Libourel C."/>
            <person name="Otte J."/>
            <person name="Skaloud P."/>
            <person name="Haon M."/>
            <person name="Grisel S."/>
            <person name="Petersen M."/>
            <person name="Berrin J.G."/>
            <person name="Delaux P.M."/>
            <person name="Dal Grande F."/>
            <person name="Keller J."/>
        </authorList>
    </citation>
    <scope>NUCLEOTIDE SEQUENCE [LARGE SCALE GENOMIC DNA]</scope>
    <source>
        <strain evidence="2 3">SAG 245.80</strain>
    </source>
</reference>